<proteinExistence type="predicted"/>
<feature type="chain" id="PRO_5030159586" evidence="1">
    <location>
        <begin position="19"/>
        <end position="132"/>
    </location>
</feature>
<organism evidence="2">
    <name type="scientific">Ditylum brightwellii</name>
    <dbReference type="NCBI Taxonomy" id="49249"/>
    <lineage>
        <taxon>Eukaryota</taxon>
        <taxon>Sar</taxon>
        <taxon>Stramenopiles</taxon>
        <taxon>Ochrophyta</taxon>
        <taxon>Bacillariophyta</taxon>
        <taxon>Mediophyceae</taxon>
        <taxon>Lithodesmiophycidae</taxon>
        <taxon>Lithodesmiales</taxon>
        <taxon>Lithodesmiaceae</taxon>
        <taxon>Ditylum</taxon>
    </lineage>
</organism>
<dbReference type="AlphaFoldDB" id="A0A6S9HVP7"/>
<sequence length="132" mass="14809">MNLYTLSFIFTVVSSCNAWTTVSSSPRAQATRRYMSDEMLDDVNNPCWQDIYDDDCGMSTIYSASFIAKDWIKSMPCAAGIEDCDMPEDLNLPGTHTDAGIDHVDVMGFLNLKRAKPLEKKLSAEEKEKLQP</sequence>
<evidence type="ECO:0000256" key="1">
    <source>
        <dbReference type="SAM" id="SignalP"/>
    </source>
</evidence>
<reference evidence="2" key="1">
    <citation type="submission" date="2021-01" db="EMBL/GenBank/DDBJ databases">
        <authorList>
            <person name="Corre E."/>
            <person name="Pelletier E."/>
            <person name="Niang G."/>
            <person name="Scheremetjew M."/>
            <person name="Finn R."/>
            <person name="Kale V."/>
            <person name="Holt S."/>
            <person name="Cochrane G."/>
            <person name="Meng A."/>
            <person name="Brown T."/>
            <person name="Cohen L."/>
        </authorList>
    </citation>
    <scope>NUCLEOTIDE SEQUENCE</scope>
    <source>
        <strain evidence="2">GSO104</strain>
    </source>
</reference>
<keyword evidence="1" id="KW-0732">Signal</keyword>
<feature type="signal peptide" evidence="1">
    <location>
        <begin position="1"/>
        <end position="18"/>
    </location>
</feature>
<accession>A0A6S9HVP7</accession>
<dbReference type="EMBL" id="HBNS01061516">
    <property type="protein sequence ID" value="CAE4669467.1"/>
    <property type="molecule type" value="Transcribed_RNA"/>
</dbReference>
<evidence type="ECO:0000313" key="2">
    <source>
        <dbReference type="EMBL" id="CAE4669467.1"/>
    </source>
</evidence>
<protein>
    <submittedName>
        <fullName evidence="2">Uncharacterized protein</fullName>
    </submittedName>
</protein>
<name>A0A6S9HVP7_9STRA</name>
<gene>
    <name evidence="2" type="ORF">DBRI00130_LOCUS44348</name>
</gene>